<feature type="chain" id="PRO_5015150128" evidence="5">
    <location>
        <begin position="23"/>
        <end position="721"/>
    </location>
</feature>
<proteinExistence type="predicted"/>
<dbReference type="InterPro" id="IPR017896">
    <property type="entry name" value="4Fe4S_Fe-S-bd"/>
</dbReference>
<dbReference type="InterPro" id="IPR011399">
    <property type="entry name" value="NosR"/>
</dbReference>
<dbReference type="PANTHER" id="PTHR30224">
    <property type="entry name" value="ELECTRON TRANSPORT PROTEIN"/>
    <property type="match status" value="1"/>
</dbReference>
<dbReference type="AlphaFoldDB" id="A0A2P7R2T0"/>
<dbReference type="GO" id="GO:0005886">
    <property type="term" value="C:plasma membrane"/>
    <property type="evidence" value="ECO:0007669"/>
    <property type="project" value="UniProtKB-SubCell"/>
</dbReference>
<keyword evidence="4" id="KW-0812">Transmembrane</keyword>
<feature type="domain" description="FMN-binding" evidence="6">
    <location>
        <begin position="74"/>
        <end position="167"/>
    </location>
</feature>
<dbReference type="PANTHER" id="PTHR30224:SF4">
    <property type="entry name" value="ELECTRON TRANSPORT PROTEIN YCCM-RELATED"/>
    <property type="match status" value="1"/>
</dbReference>
<feature type="transmembrane region" description="Helical" evidence="4">
    <location>
        <begin position="493"/>
        <end position="520"/>
    </location>
</feature>
<evidence type="ECO:0000256" key="5">
    <source>
        <dbReference type="SAM" id="SignalP"/>
    </source>
</evidence>
<keyword evidence="8" id="KW-1185">Reference proteome</keyword>
<evidence type="ECO:0000313" key="7">
    <source>
        <dbReference type="EMBL" id="PSJ44527.1"/>
    </source>
</evidence>
<dbReference type="Pfam" id="PF12801">
    <property type="entry name" value="Fer4_5"/>
    <property type="match status" value="2"/>
</dbReference>
<feature type="signal peptide" evidence="5">
    <location>
        <begin position="1"/>
        <end position="22"/>
    </location>
</feature>
<evidence type="ECO:0000256" key="3">
    <source>
        <dbReference type="ARBA" id="ARBA00023136"/>
    </source>
</evidence>
<dbReference type="InterPro" id="IPR007329">
    <property type="entry name" value="FMN-bd"/>
</dbReference>
<keyword evidence="3 4" id="KW-0472">Membrane</keyword>
<comment type="caution">
    <text evidence="7">The sequence shown here is derived from an EMBL/GenBank/DDBJ whole genome shotgun (WGS) entry which is preliminary data.</text>
</comment>
<feature type="transmembrane region" description="Helical" evidence="4">
    <location>
        <begin position="414"/>
        <end position="434"/>
    </location>
</feature>
<reference evidence="7 8" key="1">
    <citation type="submission" date="2018-03" db="EMBL/GenBank/DDBJ databases">
        <title>The draft genome of Zobellella sp. 59N8.</title>
        <authorList>
            <person name="Liu L."/>
            <person name="Li L."/>
            <person name="Zhang X."/>
            <person name="Liang L."/>
            <person name="Wang T."/>
        </authorList>
    </citation>
    <scope>NUCLEOTIDE SEQUENCE [LARGE SCALE GENOMIC DNA]</scope>
    <source>
        <strain evidence="7 8">59N8</strain>
    </source>
</reference>
<feature type="transmembrane region" description="Helical" evidence="4">
    <location>
        <begin position="588"/>
        <end position="605"/>
    </location>
</feature>
<feature type="transmembrane region" description="Helical" evidence="4">
    <location>
        <begin position="446"/>
        <end position="473"/>
    </location>
</feature>
<dbReference type="GO" id="GO:0010181">
    <property type="term" value="F:FMN binding"/>
    <property type="evidence" value="ECO:0007669"/>
    <property type="project" value="InterPro"/>
</dbReference>
<dbReference type="OrthoDB" id="9806398at2"/>
<sequence>MPLVRLLASLLLLLFVNGTVSATTPLSPAGLLAQWYPGAAVEPVSEPWQGWRIITDDKTPSYAFLTRQFTDIPAYSGKPVELLLAMDSSGRLEHARVLEHHEPILLIGIPEIKLTEFVDQYQGIDAGERVQVGLSRRDDIHSLDGVTGATVTVMVINQTIMRALRAARAALAEGKTASSPEQTAASATLQPDWQPRSWAELYERQLVRSLRLTEGEVEQAFSGTRAASRTGPAAPDAVFMALYFSPLRVAEAGINLLGQQQYDRLMASLEPGDQPVLVVANGDYSFRGNGFVRGGIFDRIRLWQGAEEIAFRDMDYQRLAASDLLAEGTPEFGELAIFIAREDSLDLTRPWQFELMVRRQVGALDSEFASFYADYSLPDAYLDLPESVVATEAVWSEEEAPLWVSVWQHKAVQIAVLAAGLAVLVIILFLQDWLVQHPTLLHRLRIGYLCYTLFFIGWYSLAQLSIINVFTFLHALFGGFQWSSFLLDPMMFILWSFVALTLLLWGRGIFCGWLCPFGALQELVNEAARKLKIKQFTVPFALHERLWALKYLILLGLFGLSLQSLALAEQAAEVEPFKTAVTLRFVREWGYVLYALGWVVLSLFVRKAYCRYICPLGAALAVPARLRLFDWIKRRQECGTPCQLCAKECEVQAIHPDGRINANECHHCLDCQITYYNQRKCPPLVMKAKKRRQRELEREAARIKVTNVDITGLQGESNEQA</sequence>
<dbReference type="Pfam" id="PF04205">
    <property type="entry name" value="FMN_bind"/>
    <property type="match status" value="1"/>
</dbReference>
<keyword evidence="4" id="KW-1133">Transmembrane helix</keyword>
<dbReference type="PIRSF" id="PIRSF036354">
    <property type="entry name" value="NosR"/>
    <property type="match status" value="1"/>
</dbReference>
<dbReference type="EMBL" id="PXYG01000006">
    <property type="protein sequence ID" value="PSJ44527.1"/>
    <property type="molecule type" value="Genomic_DNA"/>
</dbReference>
<dbReference type="RefSeq" id="WP_106730409.1">
    <property type="nucleotide sequence ID" value="NZ_PXYG01000006.1"/>
</dbReference>
<accession>A0A2P7R2T0</accession>
<evidence type="ECO:0000256" key="1">
    <source>
        <dbReference type="ARBA" id="ARBA00004236"/>
    </source>
</evidence>
<keyword evidence="5" id="KW-0732">Signal</keyword>
<keyword evidence="2" id="KW-1003">Cell membrane</keyword>
<evidence type="ECO:0000256" key="4">
    <source>
        <dbReference type="SAM" id="Phobius"/>
    </source>
</evidence>
<evidence type="ECO:0000313" key="8">
    <source>
        <dbReference type="Proteomes" id="UP000240243"/>
    </source>
</evidence>
<dbReference type="GO" id="GO:0045893">
    <property type="term" value="P:positive regulation of DNA-templated transcription"/>
    <property type="evidence" value="ECO:0007669"/>
    <property type="project" value="InterPro"/>
</dbReference>
<comment type="subcellular location">
    <subcellularLocation>
        <location evidence="1">Cell membrane</location>
    </subcellularLocation>
</comment>
<name>A0A2P7R2T0_9GAMM</name>
<organism evidence="7 8">
    <name type="scientific">Zobellella endophytica</name>
    <dbReference type="NCBI Taxonomy" id="2116700"/>
    <lineage>
        <taxon>Bacteria</taxon>
        <taxon>Pseudomonadati</taxon>
        <taxon>Pseudomonadota</taxon>
        <taxon>Gammaproteobacteria</taxon>
        <taxon>Aeromonadales</taxon>
        <taxon>Aeromonadaceae</taxon>
        <taxon>Zobellella</taxon>
    </lineage>
</organism>
<dbReference type="SMART" id="SM00900">
    <property type="entry name" value="FMN_bind"/>
    <property type="match status" value="1"/>
</dbReference>
<dbReference type="SUPFAM" id="SSF54862">
    <property type="entry name" value="4Fe-4S ferredoxins"/>
    <property type="match status" value="1"/>
</dbReference>
<evidence type="ECO:0000259" key="6">
    <source>
        <dbReference type="SMART" id="SM00900"/>
    </source>
</evidence>
<protein>
    <submittedName>
        <fullName evidence="7">Regulatory protein NosR</fullName>
    </submittedName>
</protein>
<dbReference type="Proteomes" id="UP000240243">
    <property type="component" value="Unassembled WGS sequence"/>
</dbReference>
<dbReference type="GO" id="GO:0003677">
    <property type="term" value="F:DNA binding"/>
    <property type="evidence" value="ECO:0007669"/>
    <property type="project" value="InterPro"/>
</dbReference>
<dbReference type="InterPro" id="IPR052378">
    <property type="entry name" value="NosR_regulator"/>
</dbReference>
<gene>
    <name evidence="7" type="ORF">C7H85_13360</name>
</gene>
<feature type="transmembrane region" description="Helical" evidence="4">
    <location>
        <begin position="551"/>
        <end position="568"/>
    </location>
</feature>
<evidence type="ECO:0000256" key="2">
    <source>
        <dbReference type="ARBA" id="ARBA00022475"/>
    </source>
</evidence>